<evidence type="ECO:0000313" key="2">
    <source>
        <dbReference type="Proteomes" id="UP000509568"/>
    </source>
</evidence>
<proteinExistence type="predicted"/>
<organism evidence="1 2">
    <name type="scientific">Pseudomonas eucalypticola</name>
    <dbReference type="NCBI Taxonomy" id="2599595"/>
    <lineage>
        <taxon>Bacteria</taxon>
        <taxon>Pseudomonadati</taxon>
        <taxon>Pseudomonadota</taxon>
        <taxon>Gammaproteobacteria</taxon>
        <taxon>Pseudomonadales</taxon>
        <taxon>Pseudomonadaceae</taxon>
        <taxon>Pseudomonas</taxon>
    </lineage>
</organism>
<gene>
    <name evidence="1" type="ORF">HWQ56_05330</name>
</gene>
<evidence type="ECO:0000313" key="1">
    <source>
        <dbReference type="EMBL" id="QKZ07604.1"/>
    </source>
</evidence>
<accession>A0A7D5HAW1</accession>
<dbReference type="AlphaFoldDB" id="A0A7D5HAW1"/>
<keyword evidence="2" id="KW-1185">Reference proteome</keyword>
<protein>
    <recommendedName>
        <fullName evidence="3">SSU ribosomal protein S2p (SAe)</fullName>
    </recommendedName>
</protein>
<dbReference type="EMBL" id="CP056030">
    <property type="protein sequence ID" value="QKZ07604.1"/>
    <property type="molecule type" value="Genomic_DNA"/>
</dbReference>
<dbReference type="Proteomes" id="UP000509568">
    <property type="component" value="Chromosome"/>
</dbReference>
<dbReference type="KEGG" id="pez:HWQ56_05330"/>
<reference evidence="1 2" key="1">
    <citation type="submission" date="2020-06" db="EMBL/GenBank/DDBJ databases">
        <title>Pseudomonas eucalypticola sp. nov., an endophyte of Eucalyptus dunnii leaves with biocontrol ability of eucalyptus leaf blight.</title>
        <authorList>
            <person name="Liu Y."/>
            <person name="Song Z."/>
            <person name="Zeng H."/>
            <person name="Lu M."/>
            <person name="Wang X."/>
            <person name="Lian X."/>
            <person name="Zhang Q."/>
        </authorList>
    </citation>
    <scope>NUCLEOTIDE SEQUENCE [LARGE SCALE GENOMIC DNA]</scope>
    <source>
        <strain evidence="1 2">NP-1</strain>
    </source>
</reference>
<evidence type="ECO:0008006" key="3">
    <source>
        <dbReference type="Google" id="ProtNLM"/>
    </source>
</evidence>
<name>A0A7D5HAW1_9PSED</name>
<sequence>MSPAQLYRNLFTAMSPPSMPTFRALNLGLGSVIKAGSLIVLSDPGNTRCTFAEAQLMQAAERVKIALDPLTPDEANFMVRHRAEIGSFIGEGSTWLGVSAAMMEKHLVSLRDTLKKMELLHQHSYRQHGNLRSSEFLLQRRQLLAQLDAHLLSSTRLRGLTTFGDNQKLKTALGISSQSLVHRWNRAGAPGQIPGYATHVNAVSRAAKYMQAGGYVGIGLGGVSSLLSIRAVCTDDLSSRACERVRLTEGGKFIGSTVAGIRGASLGLQASGSACVALGIAGGIGGVACTAALVGVGAWAGATGGGLVGEHLGDVVYGLTR</sequence>